<dbReference type="GO" id="GO:0005794">
    <property type="term" value="C:Golgi apparatus"/>
    <property type="evidence" value="ECO:0007669"/>
    <property type="project" value="InterPro"/>
</dbReference>
<reference evidence="2" key="1">
    <citation type="submission" date="2020-05" db="EMBL/GenBank/DDBJ databases">
        <title>WGS assembly of Panicum virgatum.</title>
        <authorList>
            <person name="Lovell J.T."/>
            <person name="Jenkins J."/>
            <person name="Shu S."/>
            <person name="Juenger T.E."/>
            <person name="Schmutz J."/>
        </authorList>
    </citation>
    <scope>NUCLEOTIDE SEQUENCE</scope>
    <source>
        <strain evidence="2">AP13</strain>
    </source>
</reference>
<feature type="transmembrane region" description="Helical" evidence="1">
    <location>
        <begin position="6"/>
        <end position="24"/>
    </location>
</feature>
<keyword evidence="1" id="KW-1133">Transmembrane helix</keyword>
<dbReference type="InterPro" id="IPR039765">
    <property type="entry name" value="Yip5/YIPF1/YIPF2"/>
</dbReference>
<evidence type="ECO:0000313" key="2">
    <source>
        <dbReference type="EMBL" id="KAG2557202.1"/>
    </source>
</evidence>
<accession>A0A8T0PAN4</accession>
<dbReference type="Proteomes" id="UP000823388">
    <property type="component" value="Chromosome 8N"/>
</dbReference>
<feature type="transmembrane region" description="Helical" evidence="1">
    <location>
        <begin position="36"/>
        <end position="54"/>
    </location>
</feature>
<name>A0A8T0PAN4_PANVG</name>
<gene>
    <name evidence="2" type="ORF">PVAP13_8NG242700</name>
</gene>
<keyword evidence="3" id="KW-1185">Reference proteome</keyword>
<dbReference type="PANTHER" id="PTHR12822:SF2">
    <property type="entry name" value="PROTEIN YIPF"/>
    <property type="match status" value="1"/>
</dbReference>
<keyword evidence="1" id="KW-0812">Transmembrane</keyword>
<dbReference type="GO" id="GO:0031267">
    <property type="term" value="F:small GTPase binding"/>
    <property type="evidence" value="ECO:0007669"/>
    <property type="project" value="InterPro"/>
</dbReference>
<dbReference type="EMBL" id="CM029052">
    <property type="protein sequence ID" value="KAG2557202.1"/>
    <property type="molecule type" value="Genomic_DNA"/>
</dbReference>
<evidence type="ECO:0000256" key="1">
    <source>
        <dbReference type="SAM" id="Phobius"/>
    </source>
</evidence>
<dbReference type="PANTHER" id="PTHR12822">
    <property type="entry name" value="PROTEIN YIPF"/>
    <property type="match status" value="1"/>
</dbReference>
<sequence length="86" mass="9782">MSQWLIQWLCDVYSPLLYFILRYFSAPAGLMQLWCHYGYSLFIFIPASLLSIVPIEILRWVIAGVAGFMSATLLAVNVRDHIVNSG</sequence>
<feature type="transmembrane region" description="Helical" evidence="1">
    <location>
        <begin position="60"/>
        <end position="78"/>
    </location>
</feature>
<evidence type="ECO:0000313" key="3">
    <source>
        <dbReference type="Proteomes" id="UP000823388"/>
    </source>
</evidence>
<keyword evidence="1" id="KW-0472">Membrane</keyword>
<dbReference type="AlphaFoldDB" id="A0A8T0PAN4"/>
<protein>
    <submittedName>
        <fullName evidence="2">Uncharacterized protein</fullName>
    </submittedName>
</protein>
<comment type="caution">
    <text evidence="2">The sequence shown here is derived from an EMBL/GenBank/DDBJ whole genome shotgun (WGS) entry which is preliminary data.</text>
</comment>
<dbReference type="GO" id="GO:0016192">
    <property type="term" value="P:vesicle-mediated transport"/>
    <property type="evidence" value="ECO:0007669"/>
    <property type="project" value="InterPro"/>
</dbReference>
<organism evidence="2 3">
    <name type="scientific">Panicum virgatum</name>
    <name type="common">Blackwell switchgrass</name>
    <dbReference type="NCBI Taxonomy" id="38727"/>
    <lineage>
        <taxon>Eukaryota</taxon>
        <taxon>Viridiplantae</taxon>
        <taxon>Streptophyta</taxon>
        <taxon>Embryophyta</taxon>
        <taxon>Tracheophyta</taxon>
        <taxon>Spermatophyta</taxon>
        <taxon>Magnoliopsida</taxon>
        <taxon>Liliopsida</taxon>
        <taxon>Poales</taxon>
        <taxon>Poaceae</taxon>
        <taxon>PACMAD clade</taxon>
        <taxon>Panicoideae</taxon>
        <taxon>Panicodae</taxon>
        <taxon>Paniceae</taxon>
        <taxon>Panicinae</taxon>
        <taxon>Panicum</taxon>
        <taxon>Panicum sect. Hiantes</taxon>
    </lineage>
</organism>
<proteinExistence type="predicted"/>